<dbReference type="AlphaFoldDB" id="A0A0N9I8V3"/>
<organism evidence="1 2">
    <name type="scientific">Kibdelosporangium phytohabitans</name>
    <dbReference type="NCBI Taxonomy" id="860235"/>
    <lineage>
        <taxon>Bacteria</taxon>
        <taxon>Bacillati</taxon>
        <taxon>Actinomycetota</taxon>
        <taxon>Actinomycetes</taxon>
        <taxon>Pseudonocardiales</taxon>
        <taxon>Pseudonocardiaceae</taxon>
        <taxon>Kibdelosporangium</taxon>
    </lineage>
</organism>
<evidence type="ECO:0000313" key="2">
    <source>
        <dbReference type="Proteomes" id="UP000063699"/>
    </source>
</evidence>
<gene>
    <name evidence="1" type="ORF">AOZ06_13405</name>
</gene>
<sequence length="65" mass="7392">MDYRWRCQDENGRDIPGGETQFGGQVEAEDWLSRSWQDLLDAGVDRVTLLHGETEVYGPMSLHAP</sequence>
<dbReference type="EMBL" id="CP012752">
    <property type="protein sequence ID" value="ALG14764.1"/>
    <property type="molecule type" value="Genomic_DNA"/>
</dbReference>
<protein>
    <submittedName>
        <fullName evidence="1">Uncharacterized protein</fullName>
    </submittedName>
</protein>
<dbReference type="Proteomes" id="UP000063699">
    <property type="component" value="Chromosome"/>
</dbReference>
<accession>A0A0N9I8V3</accession>
<dbReference type="OrthoDB" id="3214648at2"/>
<dbReference type="KEGG" id="kphy:AOZ06_13405"/>
<dbReference type="RefSeq" id="WP_054296622.1">
    <property type="nucleotide sequence ID" value="NZ_CP012752.1"/>
</dbReference>
<reference evidence="1 2" key="1">
    <citation type="submission" date="2015-07" db="EMBL/GenBank/DDBJ databases">
        <title>Genome sequencing of Kibdelosporangium phytohabitans.</title>
        <authorList>
            <person name="Qin S."/>
            <person name="Xing K."/>
        </authorList>
    </citation>
    <scope>NUCLEOTIDE SEQUENCE [LARGE SCALE GENOMIC DNA]</scope>
    <source>
        <strain evidence="1 2">KLBMP1111</strain>
    </source>
</reference>
<keyword evidence="2" id="KW-1185">Reference proteome</keyword>
<dbReference type="STRING" id="860235.AOZ06_13405"/>
<proteinExistence type="predicted"/>
<evidence type="ECO:0000313" key="1">
    <source>
        <dbReference type="EMBL" id="ALG14764.1"/>
    </source>
</evidence>
<name>A0A0N9I8V3_9PSEU</name>